<sequence length="437" mass="49143">MRGMSLKASALSLVAPGLGQIYNRQLIKGLVFLAINALGLWYFINHLYRAVWGIVTLGEKAQTRVKVGKVYQVVQGDHSIKLLVEGLIILLVFAIFVLFYVQTIRDASRVAKLREVGGKVPKFGQTAKSLFDRNFHVSMLTLPTLGVLFLTVMPIIFGIMIAFTNYSAPTHIPPKTLVDWVGFKTFSDLLTFKTWSYTFWNVLLWTIEWAVMATATTYFGGMLVAMLIQQPGIRFKKMWRMIFIIPYAIPQLCSALIMNNLFNGEFGPINQYLAFFGIDKIGWLSDPRWAKFTVVLINSWFGIPVTMVLMLGVLTTIPRDLYEAADVDGASAIQKFWKITMPRVLFVTAPVLITQFAGNINNFNAIFLLTGGGPANGKYQFAGHTDLLVTWLFGLTYNNNKYNFAAAIGIIIFVIIATISILTYRQTKSFKEEDMVQ</sequence>
<feature type="transmembrane region" description="Helical" evidence="9">
    <location>
        <begin position="140"/>
        <end position="163"/>
    </location>
</feature>
<dbReference type="CDD" id="cd06261">
    <property type="entry name" value="TM_PBP2"/>
    <property type="match status" value="1"/>
</dbReference>
<dbReference type="GO" id="GO:1990060">
    <property type="term" value="C:maltose transport complex"/>
    <property type="evidence" value="ECO:0007669"/>
    <property type="project" value="TreeGrafter"/>
</dbReference>
<evidence type="ECO:0000256" key="1">
    <source>
        <dbReference type="ARBA" id="ARBA00004651"/>
    </source>
</evidence>
<evidence type="ECO:0000256" key="5">
    <source>
        <dbReference type="ARBA" id="ARBA00022597"/>
    </source>
</evidence>
<evidence type="ECO:0000256" key="6">
    <source>
        <dbReference type="ARBA" id="ARBA00022692"/>
    </source>
</evidence>
<feature type="transmembrane region" description="Helical" evidence="9">
    <location>
        <begin position="402"/>
        <end position="424"/>
    </location>
</feature>
<dbReference type="AlphaFoldDB" id="A0A494Y164"/>
<dbReference type="InterPro" id="IPR000515">
    <property type="entry name" value="MetI-like"/>
</dbReference>
<dbReference type="EMBL" id="RBZM01000005">
    <property type="protein sequence ID" value="RKP54167.1"/>
    <property type="molecule type" value="Genomic_DNA"/>
</dbReference>
<evidence type="ECO:0000256" key="4">
    <source>
        <dbReference type="ARBA" id="ARBA00022475"/>
    </source>
</evidence>
<evidence type="ECO:0000259" key="11">
    <source>
        <dbReference type="PROSITE" id="PS50928"/>
    </source>
</evidence>
<evidence type="ECO:0000256" key="10">
    <source>
        <dbReference type="RuleBase" id="RU367050"/>
    </source>
</evidence>
<proteinExistence type="inferred from homology"/>
<dbReference type="SUPFAM" id="SSF160964">
    <property type="entry name" value="MalF N-terminal region-like"/>
    <property type="match status" value="1"/>
</dbReference>
<feature type="transmembrane region" description="Helical" evidence="9">
    <location>
        <begin position="202"/>
        <end position="227"/>
    </location>
</feature>
<evidence type="ECO:0000256" key="2">
    <source>
        <dbReference type="ARBA" id="ARBA00009047"/>
    </source>
</evidence>
<feature type="transmembrane region" description="Helical" evidence="9">
    <location>
        <begin position="26"/>
        <end position="44"/>
    </location>
</feature>
<keyword evidence="8 9" id="KW-0472">Membrane</keyword>
<keyword evidence="4 10" id="KW-1003">Cell membrane</keyword>
<dbReference type="SUPFAM" id="SSF161098">
    <property type="entry name" value="MetI-like"/>
    <property type="match status" value="1"/>
</dbReference>
<comment type="subcellular location">
    <subcellularLocation>
        <location evidence="1 9">Cell membrane</location>
        <topology evidence="1 9">Multi-pass membrane protein</topology>
    </subcellularLocation>
</comment>
<accession>A0A494Y164</accession>
<comment type="similarity">
    <text evidence="2 10">Belongs to the binding-protein-dependent transport system permease family. MalFG subfamily.</text>
</comment>
<dbReference type="Gene3D" id="1.10.3720.10">
    <property type="entry name" value="MetI-like"/>
    <property type="match status" value="1"/>
</dbReference>
<keyword evidence="13" id="KW-1185">Reference proteome</keyword>
<evidence type="ECO:0000313" key="13">
    <source>
        <dbReference type="Proteomes" id="UP000282076"/>
    </source>
</evidence>
<evidence type="ECO:0000256" key="3">
    <source>
        <dbReference type="ARBA" id="ARBA00022448"/>
    </source>
</evidence>
<dbReference type="PANTHER" id="PTHR47314">
    <property type="entry name" value="MALTOSE/MALTODEXTRIN TRANSPORT SYSTEM PERMEASE PROTEIN MALF"/>
    <property type="match status" value="1"/>
</dbReference>
<comment type="function">
    <text evidence="10">Part of the ABC transporter complex MalEFGK involved in maltose/maltodextrin import. Probably responsible for the translocation of the substrate across the membrane.</text>
</comment>
<dbReference type="InterPro" id="IPR035906">
    <property type="entry name" value="MetI-like_sf"/>
</dbReference>
<keyword evidence="7 9" id="KW-1133">Transmembrane helix</keyword>
<dbReference type="RefSeq" id="WP_120977273.1">
    <property type="nucleotide sequence ID" value="NZ_RBZM01000005.1"/>
</dbReference>
<protein>
    <recommendedName>
        <fullName evidence="10">Maltose/maltodextrin transport system permease protein</fullName>
    </recommendedName>
</protein>
<evidence type="ECO:0000256" key="8">
    <source>
        <dbReference type="ARBA" id="ARBA00023136"/>
    </source>
</evidence>
<comment type="caution">
    <text evidence="12">The sequence shown here is derived from an EMBL/GenBank/DDBJ whole genome shotgun (WGS) entry which is preliminary data.</text>
</comment>
<evidence type="ECO:0000313" key="12">
    <source>
        <dbReference type="EMBL" id="RKP54167.1"/>
    </source>
</evidence>
<gene>
    <name evidence="12" type="ORF">D7Z26_12380</name>
</gene>
<feature type="transmembrane region" description="Helical" evidence="9">
    <location>
        <begin position="344"/>
        <end position="369"/>
    </location>
</feature>
<dbReference type="PANTHER" id="PTHR47314:SF1">
    <property type="entry name" value="MALTOSE_MALTODEXTRIN TRANSPORT SYSTEM PERMEASE PROTEIN MALF"/>
    <property type="match status" value="1"/>
</dbReference>
<organism evidence="12 13">
    <name type="scientific">Cohnella endophytica</name>
    <dbReference type="NCBI Taxonomy" id="2419778"/>
    <lineage>
        <taxon>Bacteria</taxon>
        <taxon>Bacillati</taxon>
        <taxon>Bacillota</taxon>
        <taxon>Bacilli</taxon>
        <taxon>Bacillales</taxon>
        <taxon>Paenibacillaceae</taxon>
        <taxon>Cohnella</taxon>
    </lineage>
</organism>
<evidence type="ECO:0000256" key="9">
    <source>
        <dbReference type="RuleBase" id="RU363032"/>
    </source>
</evidence>
<name>A0A494Y164_9BACL</name>
<keyword evidence="6 9" id="KW-0812">Transmembrane</keyword>
<dbReference type="Pfam" id="PF00528">
    <property type="entry name" value="BPD_transp_1"/>
    <property type="match status" value="1"/>
</dbReference>
<dbReference type="GO" id="GO:0042956">
    <property type="term" value="P:maltodextrin transmembrane transport"/>
    <property type="evidence" value="ECO:0007669"/>
    <property type="project" value="TreeGrafter"/>
</dbReference>
<reference evidence="12 13" key="1">
    <citation type="submission" date="2018-10" db="EMBL/GenBank/DDBJ databases">
        <title>Cohnella sp. M2MS4P-1, whole genome shotgun sequence.</title>
        <authorList>
            <person name="Tuo L."/>
        </authorList>
    </citation>
    <scope>NUCLEOTIDE SEQUENCE [LARGE SCALE GENOMIC DNA]</scope>
    <source>
        <strain evidence="12 13">M2MS4P-1</strain>
    </source>
</reference>
<evidence type="ECO:0000256" key="7">
    <source>
        <dbReference type="ARBA" id="ARBA00022989"/>
    </source>
</evidence>
<dbReference type="Proteomes" id="UP000282076">
    <property type="component" value="Unassembled WGS sequence"/>
</dbReference>
<dbReference type="GO" id="GO:0015423">
    <property type="term" value="F:ABC-type maltose transporter activity"/>
    <property type="evidence" value="ECO:0007669"/>
    <property type="project" value="TreeGrafter"/>
</dbReference>
<dbReference type="OrthoDB" id="9778687at2"/>
<feature type="domain" description="ABC transmembrane type-1" evidence="11">
    <location>
        <begin position="203"/>
        <end position="423"/>
    </location>
</feature>
<feature type="transmembrane region" description="Helical" evidence="9">
    <location>
        <begin position="239"/>
        <end position="258"/>
    </location>
</feature>
<dbReference type="PROSITE" id="PS50928">
    <property type="entry name" value="ABC_TM1"/>
    <property type="match status" value="1"/>
</dbReference>
<feature type="transmembrane region" description="Helical" evidence="9">
    <location>
        <begin position="292"/>
        <end position="314"/>
    </location>
</feature>
<keyword evidence="5 10" id="KW-0762">Sugar transport</keyword>
<keyword evidence="3 9" id="KW-0813">Transport</keyword>
<feature type="transmembrane region" description="Helical" evidence="9">
    <location>
        <begin position="82"/>
        <end position="101"/>
    </location>
</feature>